<dbReference type="AlphaFoldDB" id="A0A2L0F3S3"/>
<dbReference type="EMBL" id="CP012673">
    <property type="protein sequence ID" value="AUX46215.1"/>
    <property type="molecule type" value="Genomic_DNA"/>
</dbReference>
<evidence type="ECO:0000313" key="3">
    <source>
        <dbReference type="EMBL" id="AUX46215.1"/>
    </source>
</evidence>
<name>A0A2L0F3S3_SORCE</name>
<feature type="chain" id="PRO_5014979348" description="Secreted protein" evidence="2">
    <location>
        <begin position="26"/>
        <end position="134"/>
    </location>
</feature>
<proteinExistence type="predicted"/>
<organism evidence="3 4">
    <name type="scientific">Sorangium cellulosum</name>
    <name type="common">Polyangium cellulosum</name>
    <dbReference type="NCBI Taxonomy" id="56"/>
    <lineage>
        <taxon>Bacteria</taxon>
        <taxon>Pseudomonadati</taxon>
        <taxon>Myxococcota</taxon>
        <taxon>Polyangia</taxon>
        <taxon>Polyangiales</taxon>
        <taxon>Polyangiaceae</taxon>
        <taxon>Sorangium</taxon>
    </lineage>
</organism>
<feature type="compositionally biased region" description="Acidic residues" evidence="1">
    <location>
        <begin position="59"/>
        <end position="69"/>
    </location>
</feature>
<sequence>MGYGLNLKAGALVLCGGLAMVLASACDLSYTCQTVEPGSADDGIPTESVGAGDFLRDGEEGEGGGEEVGSDSFELMAGCAPVTRCSEYFEYCQAKGRPCTRITTSGYTFCRDCLDYCLRNEPYESSECYRCGYR</sequence>
<protein>
    <recommendedName>
        <fullName evidence="5">Secreted protein</fullName>
    </recommendedName>
</protein>
<evidence type="ECO:0000256" key="2">
    <source>
        <dbReference type="SAM" id="SignalP"/>
    </source>
</evidence>
<evidence type="ECO:0000256" key="1">
    <source>
        <dbReference type="SAM" id="MobiDB-lite"/>
    </source>
</evidence>
<evidence type="ECO:0000313" key="4">
    <source>
        <dbReference type="Proteomes" id="UP000238348"/>
    </source>
</evidence>
<gene>
    <name evidence="3" type="ORF">SOCE26_077200</name>
</gene>
<keyword evidence="2" id="KW-0732">Signal</keyword>
<feature type="signal peptide" evidence="2">
    <location>
        <begin position="1"/>
        <end position="25"/>
    </location>
</feature>
<accession>A0A2L0F3S3</accession>
<evidence type="ECO:0008006" key="5">
    <source>
        <dbReference type="Google" id="ProtNLM"/>
    </source>
</evidence>
<reference evidence="3 4" key="1">
    <citation type="submission" date="2015-09" db="EMBL/GenBank/DDBJ databases">
        <title>Sorangium comparison.</title>
        <authorList>
            <person name="Zaburannyi N."/>
            <person name="Bunk B."/>
            <person name="Overmann J."/>
            <person name="Mueller R."/>
        </authorList>
    </citation>
    <scope>NUCLEOTIDE SEQUENCE [LARGE SCALE GENOMIC DNA]</scope>
    <source>
        <strain evidence="3 4">So ce26</strain>
    </source>
</reference>
<dbReference type="Proteomes" id="UP000238348">
    <property type="component" value="Chromosome"/>
</dbReference>
<feature type="region of interest" description="Disordered" evidence="1">
    <location>
        <begin position="43"/>
        <end position="69"/>
    </location>
</feature>